<sequence length="214" mass="23403">MTTAEQPDAPFDACFRPPTPPERTAQLEAAIAALRNPTHVAEVMRRAAGDVALLVPHNAETGAVYVTQVDGDLHEIAGRDWSLLFSTTARPGTLERMLRVAMTARRPGGATCPPAWKLEVTVRHHVEHQQGYLLFPTRAALQAGQALLEAMFAREDVQVRLSVPAQVLPEPADWVVGEVIEAPAIRGLLHDLDLDEYLRGDAYANLKRRLALPG</sequence>
<organism evidence="1 2">
    <name type="scientific">Deinococcus radiotolerans</name>
    <dbReference type="NCBI Taxonomy" id="1309407"/>
    <lineage>
        <taxon>Bacteria</taxon>
        <taxon>Thermotogati</taxon>
        <taxon>Deinococcota</taxon>
        <taxon>Deinococci</taxon>
        <taxon>Deinococcales</taxon>
        <taxon>Deinococcaceae</taxon>
        <taxon>Deinococcus</taxon>
    </lineage>
</organism>
<dbReference type="EMBL" id="BMPE01000012">
    <property type="protein sequence ID" value="GGL11222.1"/>
    <property type="molecule type" value="Genomic_DNA"/>
</dbReference>
<proteinExistence type="predicted"/>
<gene>
    <name evidence="1" type="ORF">GCM10010844_32350</name>
</gene>
<dbReference type="Proteomes" id="UP000604341">
    <property type="component" value="Unassembled WGS sequence"/>
</dbReference>
<accession>A0ABQ2FNF4</accession>
<dbReference type="RefSeq" id="WP_189070021.1">
    <property type="nucleotide sequence ID" value="NZ_BMPE01000012.1"/>
</dbReference>
<evidence type="ECO:0000313" key="2">
    <source>
        <dbReference type="Proteomes" id="UP000604341"/>
    </source>
</evidence>
<keyword evidence="2" id="KW-1185">Reference proteome</keyword>
<evidence type="ECO:0000313" key="1">
    <source>
        <dbReference type="EMBL" id="GGL11222.1"/>
    </source>
</evidence>
<reference evidence="2" key="1">
    <citation type="journal article" date="2019" name="Int. J. Syst. Evol. Microbiol.">
        <title>The Global Catalogue of Microorganisms (GCM) 10K type strain sequencing project: providing services to taxonomists for standard genome sequencing and annotation.</title>
        <authorList>
            <consortium name="The Broad Institute Genomics Platform"/>
            <consortium name="The Broad Institute Genome Sequencing Center for Infectious Disease"/>
            <person name="Wu L."/>
            <person name="Ma J."/>
        </authorList>
    </citation>
    <scope>NUCLEOTIDE SEQUENCE [LARGE SCALE GENOMIC DNA]</scope>
    <source>
        <strain evidence="2">JCM 19173</strain>
    </source>
</reference>
<comment type="caution">
    <text evidence="1">The sequence shown here is derived from an EMBL/GenBank/DDBJ whole genome shotgun (WGS) entry which is preliminary data.</text>
</comment>
<name>A0ABQ2FNF4_9DEIO</name>
<protein>
    <submittedName>
        <fullName evidence="1">Uncharacterized protein</fullName>
    </submittedName>
</protein>